<dbReference type="RefSeq" id="WP_377817899.1">
    <property type="nucleotide sequence ID" value="NZ_JBHSLU010000113.1"/>
</dbReference>
<name>A0ABW0PA98_9HYPH</name>
<accession>A0ABW0PA98</accession>
<dbReference type="EMBL" id="JBHSLU010000113">
    <property type="protein sequence ID" value="MFC5508727.1"/>
    <property type="molecule type" value="Genomic_DNA"/>
</dbReference>
<keyword evidence="1" id="KW-0175">Coiled coil</keyword>
<protein>
    <submittedName>
        <fullName evidence="2">Uncharacterized protein</fullName>
    </submittedName>
</protein>
<sequence length="200" mass="22056">MAAVSKQNAETIRQAFREAQGDIDALRGRIAELQEALKRVDCAPRARADVERFIDAEIAEAIAKRPFEIGALWSRDLRPHEYRTRFNTATAGIITQSGGDDSGKPSRSVMLGGDMFAVFAAWDAERLKALLLADAPDGMTEDARAVEMSRLEREIEVAEIAEEVACREIEDELGNTIMRRADVNPAILLAPTSELTGRRT</sequence>
<evidence type="ECO:0000313" key="3">
    <source>
        <dbReference type="Proteomes" id="UP001596060"/>
    </source>
</evidence>
<keyword evidence="3" id="KW-1185">Reference proteome</keyword>
<feature type="coiled-coil region" evidence="1">
    <location>
        <begin position="16"/>
        <end position="43"/>
    </location>
</feature>
<dbReference type="Proteomes" id="UP001596060">
    <property type="component" value="Unassembled WGS sequence"/>
</dbReference>
<organism evidence="2 3">
    <name type="scientific">Bosea massiliensis</name>
    <dbReference type="NCBI Taxonomy" id="151419"/>
    <lineage>
        <taxon>Bacteria</taxon>
        <taxon>Pseudomonadati</taxon>
        <taxon>Pseudomonadota</taxon>
        <taxon>Alphaproteobacteria</taxon>
        <taxon>Hyphomicrobiales</taxon>
        <taxon>Boseaceae</taxon>
        <taxon>Bosea</taxon>
    </lineage>
</organism>
<gene>
    <name evidence="2" type="ORF">ACFPN9_26175</name>
</gene>
<evidence type="ECO:0000313" key="2">
    <source>
        <dbReference type="EMBL" id="MFC5508727.1"/>
    </source>
</evidence>
<proteinExistence type="predicted"/>
<evidence type="ECO:0000256" key="1">
    <source>
        <dbReference type="SAM" id="Coils"/>
    </source>
</evidence>
<comment type="caution">
    <text evidence="2">The sequence shown here is derived from an EMBL/GenBank/DDBJ whole genome shotgun (WGS) entry which is preliminary data.</text>
</comment>
<reference evidence="3" key="1">
    <citation type="journal article" date="2019" name="Int. J. Syst. Evol. Microbiol.">
        <title>The Global Catalogue of Microorganisms (GCM) 10K type strain sequencing project: providing services to taxonomists for standard genome sequencing and annotation.</title>
        <authorList>
            <consortium name="The Broad Institute Genomics Platform"/>
            <consortium name="The Broad Institute Genome Sequencing Center for Infectious Disease"/>
            <person name="Wu L."/>
            <person name="Ma J."/>
        </authorList>
    </citation>
    <scope>NUCLEOTIDE SEQUENCE [LARGE SCALE GENOMIC DNA]</scope>
    <source>
        <strain evidence="3">CCUG 43117</strain>
    </source>
</reference>